<reference evidence="1 2" key="1">
    <citation type="submission" date="2018-06" db="EMBL/GenBank/DDBJ databases">
        <title>Genomic Encyclopedia of Type Strains, Phase III (KMG-III): the genomes of soil and plant-associated and newly described type strains.</title>
        <authorList>
            <person name="Whitman W."/>
        </authorList>
    </citation>
    <scope>NUCLEOTIDE SEQUENCE [LARGE SCALE GENOMIC DNA]</scope>
    <source>
        <strain evidence="1 2">CECT 7342</strain>
    </source>
</reference>
<evidence type="ECO:0000313" key="2">
    <source>
        <dbReference type="Proteomes" id="UP000252124"/>
    </source>
</evidence>
<organism evidence="1 2">
    <name type="scientific">Achromobacter marplatensis</name>
    <dbReference type="NCBI Taxonomy" id="470868"/>
    <lineage>
        <taxon>Bacteria</taxon>
        <taxon>Pseudomonadati</taxon>
        <taxon>Pseudomonadota</taxon>
        <taxon>Betaproteobacteria</taxon>
        <taxon>Burkholderiales</taxon>
        <taxon>Alcaligenaceae</taxon>
        <taxon>Achromobacter</taxon>
    </lineage>
</organism>
<proteinExistence type="predicted"/>
<comment type="caution">
    <text evidence="1">The sequence shown here is derived from an EMBL/GenBank/DDBJ whole genome shotgun (WGS) entry which is preliminary data.</text>
</comment>
<protein>
    <submittedName>
        <fullName evidence="1">Uncharacterized protein</fullName>
    </submittedName>
</protein>
<accession>A0ABX9FRD4</accession>
<gene>
    <name evidence="1" type="ORF">DFP87_1433</name>
</gene>
<keyword evidence="2" id="KW-1185">Reference proteome</keyword>
<feature type="non-terminal residue" evidence="1">
    <location>
        <position position="1"/>
    </location>
</feature>
<sequence>IASGELPVKYLGWHRADVMRDLIEQPRPSDDKLWDQTLAERDEYHDMADKLANAIADHLLVEIGEHSSSNCPWMRALEAIENAAPQASDAVRNQALEEAAQTAYKALFPTNDRSDWTEFAESASFNAKYAAQCIRALKSQSAALSAQPGAQKEQSDV</sequence>
<evidence type="ECO:0000313" key="1">
    <source>
        <dbReference type="EMBL" id="RBP08721.1"/>
    </source>
</evidence>
<name>A0ABX9FRD4_9BURK</name>
<dbReference type="EMBL" id="QNRM01000043">
    <property type="protein sequence ID" value="RBP08721.1"/>
    <property type="molecule type" value="Genomic_DNA"/>
</dbReference>
<dbReference type="Proteomes" id="UP000252124">
    <property type="component" value="Unassembled WGS sequence"/>
</dbReference>